<dbReference type="Proteomes" id="UP000298588">
    <property type="component" value="Chromosome"/>
</dbReference>
<reference evidence="2 3" key="1">
    <citation type="submission" date="2019-04" db="EMBL/GenBank/DDBJ databases">
        <title>Phreatobacter aquaticus sp. nov.</title>
        <authorList>
            <person name="Choi A."/>
            <person name="Baek K."/>
        </authorList>
    </citation>
    <scope>NUCLEOTIDE SEQUENCE [LARGE SCALE GENOMIC DNA]</scope>
    <source>
        <strain evidence="2 3">NMCR1094</strain>
    </source>
</reference>
<feature type="chain" id="PRO_5020311040" description="Lipoprotein" evidence="1">
    <location>
        <begin position="21"/>
        <end position="180"/>
    </location>
</feature>
<evidence type="ECO:0000256" key="1">
    <source>
        <dbReference type="SAM" id="SignalP"/>
    </source>
</evidence>
<accession>A0A4D7QNM7</accession>
<sequence>MRRAGPIAAIAFGLAGCAIASDASPPAQVSGSPWAIERQVERCRQNQSGGTRTSSASAGGLMIAGSVTAFSRTETEATEACPAVLALTDEDIGEIRTLVQATGASARGLDTNWQSRTGARREITLSVYPETGRSGTACRVVAATLTVFHGLRGATLGAPPPAPLDEQRLCLGQSGAWDPS</sequence>
<dbReference type="PROSITE" id="PS51257">
    <property type="entry name" value="PROKAR_LIPOPROTEIN"/>
    <property type="match status" value="1"/>
</dbReference>
<organism evidence="2 3">
    <name type="scientific">Phreatobacter aquaticus</name>
    <dbReference type="NCBI Taxonomy" id="2570229"/>
    <lineage>
        <taxon>Bacteria</taxon>
        <taxon>Pseudomonadati</taxon>
        <taxon>Pseudomonadota</taxon>
        <taxon>Alphaproteobacteria</taxon>
        <taxon>Hyphomicrobiales</taxon>
        <taxon>Phreatobacteraceae</taxon>
        <taxon>Phreatobacter</taxon>
    </lineage>
</organism>
<dbReference type="RefSeq" id="WP_137101419.1">
    <property type="nucleotide sequence ID" value="NZ_CP039865.1"/>
</dbReference>
<protein>
    <recommendedName>
        <fullName evidence="4">Lipoprotein</fullName>
    </recommendedName>
</protein>
<evidence type="ECO:0008006" key="4">
    <source>
        <dbReference type="Google" id="ProtNLM"/>
    </source>
</evidence>
<gene>
    <name evidence="2" type="ORF">E8L99_21185</name>
</gene>
<keyword evidence="1" id="KW-0732">Signal</keyword>
<name>A0A4D7QNM7_9HYPH</name>
<dbReference type="KEGG" id="paqt:E8L99_21185"/>
<dbReference type="OrthoDB" id="8479999at2"/>
<dbReference type="EMBL" id="CP039865">
    <property type="protein sequence ID" value="QCK88091.1"/>
    <property type="molecule type" value="Genomic_DNA"/>
</dbReference>
<keyword evidence="3" id="KW-1185">Reference proteome</keyword>
<evidence type="ECO:0000313" key="2">
    <source>
        <dbReference type="EMBL" id="QCK88091.1"/>
    </source>
</evidence>
<proteinExistence type="predicted"/>
<evidence type="ECO:0000313" key="3">
    <source>
        <dbReference type="Proteomes" id="UP000298588"/>
    </source>
</evidence>
<dbReference type="AlphaFoldDB" id="A0A4D7QNM7"/>
<feature type="signal peptide" evidence="1">
    <location>
        <begin position="1"/>
        <end position="20"/>
    </location>
</feature>